<organism evidence="3">
    <name type="scientific">Sesamum radiatum</name>
    <name type="common">Black benniseed</name>
    <dbReference type="NCBI Taxonomy" id="300843"/>
    <lineage>
        <taxon>Eukaryota</taxon>
        <taxon>Viridiplantae</taxon>
        <taxon>Streptophyta</taxon>
        <taxon>Embryophyta</taxon>
        <taxon>Tracheophyta</taxon>
        <taxon>Spermatophyta</taxon>
        <taxon>Magnoliopsida</taxon>
        <taxon>eudicotyledons</taxon>
        <taxon>Gunneridae</taxon>
        <taxon>Pentapetalae</taxon>
        <taxon>asterids</taxon>
        <taxon>lamiids</taxon>
        <taxon>Lamiales</taxon>
        <taxon>Pedaliaceae</taxon>
        <taxon>Sesamum</taxon>
    </lineage>
</organism>
<reference evidence="3" key="2">
    <citation type="journal article" date="2024" name="Plant">
        <title>Genomic evolution and insights into agronomic trait innovations of Sesamum species.</title>
        <authorList>
            <person name="Miao H."/>
            <person name="Wang L."/>
            <person name="Qu L."/>
            <person name="Liu H."/>
            <person name="Sun Y."/>
            <person name="Le M."/>
            <person name="Wang Q."/>
            <person name="Wei S."/>
            <person name="Zheng Y."/>
            <person name="Lin W."/>
            <person name="Duan Y."/>
            <person name="Cao H."/>
            <person name="Xiong S."/>
            <person name="Wang X."/>
            <person name="Wei L."/>
            <person name="Li C."/>
            <person name="Ma Q."/>
            <person name="Ju M."/>
            <person name="Zhao R."/>
            <person name="Li G."/>
            <person name="Mu C."/>
            <person name="Tian Q."/>
            <person name="Mei H."/>
            <person name="Zhang T."/>
            <person name="Gao T."/>
            <person name="Zhang H."/>
        </authorList>
    </citation>
    <scope>NUCLEOTIDE SEQUENCE</scope>
    <source>
        <strain evidence="3">G02</strain>
    </source>
</reference>
<dbReference type="PANTHER" id="PTHR37984:SF5">
    <property type="entry name" value="PROTEIN NYNRIN-LIKE"/>
    <property type="match status" value="1"/>
</dbReference>
<dbReference type="InterPro" id="IPR041577">
    <property type="entry name" value="RT_RNaseH_2"/>
</dbReference>
<dbReference type="InterPro" id="IPR056924">
    <property type="entry name" value="SH3_Tf2-1"/>
</dbReference>
<dbReference type="InterPro" id="IPR043128">
    <property type="entry name" value="Rev_trsase/Diguanyl_cyclase"/>
</dbReference>
<dbReference type="Gene3D" id="3.30.420.10">
    <property type="entry name" value="Ribonuclease H-like superfamily/Ribonuclease H"/>
    <property type="match status" value="1"/>
</dbReference>
<dbReference type="GO" id="GO:0003676">
    <property type="term" value="F:nucleic acid binding"/>
    <property type="evidence" value="ECO:0007669"/>
    <property type="project" value="InterPro"/>
</dbReference>
<gene>
    <name evidence="3" type="ORF">Sradi_0683600</name>
</gene>
<feature type="domain" description="Integrase catalytic" evidence="2">
    <location>
        <begin position="115"/>
        <end position="308"/>
    </location>
</feature>
<dbReference type="GO" id="GO:0015074">
    <property type="term" value="P:DNA integration"/>
    <property type="evidence" value="ECO:0007669"/>
    <property type="project" value="InterPro"/>
</dbReference>
<dbReference type="CDD" id="cd09274">
    <property type="entry name" value="RNase_HI_RT_Ty3"/>
    <property type="match status" value="1"/>
</dbReference>
<dbReference type="InterPro" id="IPR001584">
    <property type="entry name" value="Integrase_cat-core"/>
</dbReference>
<proteinExistence type="predicted"/>
<reference evidence="3" key="1">
    <citation type="submission" date="2020-06" db="EMBL/GenBank/DDBJ databases">
        <authorList>
            <person name="Li T."/>
            <person name="Hu X."/>
            <person name="Zhang T."/>
            <person name="Song X."/>
            <person name="Zhang H."/>
            <person name="Dai N."/>
            <person name="Sheng W."/>
            <person name="Hou X."/>
            <person name="Wei L."/>
        </authorList>
    </citation>
    <scope>NUCLEOTIDE SEQUENCE</scope>
    <source>
        <strain evidence="3">G02</strain>
        <tissue evidence="3">Leaf</tissue>
    </source>
</reference>
<dbReference type="PROSITE" id="PS50994">
    <property type="entry name" value="INTEGRASE"/>
    <property type="match status" value="1"/>
</dbReference>
<name>A0AAW2VQ62_SESRA</name>
<evidence type="ECO:0000313" key="3">
    <source>
        <dbReference type="EMBL" id="KAL0430576.1"/>
    </source>
</evidence>
<dbReference type="AlphaFoldDB" id="A0AAW2VQ62"/>
<evidence type="ECO:0000259" key="2">
    <source>
        <dbReference type="PROSITE" id="PS50994"/>
    </source>
</evidence>
<protein>
    <submittedName>
        <fullName evidence="3">Retrovirus-related Pol polyprotein from transposon</fullName>
    </submittedName>
</protein>
<dbReference type="Gene3D" id="3.30.70.270">
    <property type="match status" value="1"/>
</dbReference>
<dbReference type="SUPFAM" id="SSF53098">
    <property type="entry name" value="Ribonuclease H-like"/>
    <property type="match status" value="1"/>
</dbReference>
<dbReference type="InterPro" id="IPR036397">
    <property type="entry name" value="RNaseH_sf"/>
</dbReference>
<dbReference type="FunFam" id="3.10.20.370:FF:000001">
    <property type="entry name" value="Retrovirus-related Pol polyprotein from transposon 17.6-like protein"/>
    <property type="match status" value="1"/>
</dbReference>
<dbReference type="InterPro" id="IPR012337">
    <property type="entry name" value="RNaseH-like_sf"/>
</dbReference>
<dbReference type="Pfam" id="PF17919">
    <property type="entry name" value="RT_RNaseH_2"/>
    <property type="match status" value="1"/>
</dbReference>
<dbReference type="FunFam" id="3.30.70.270:FF:000020">
    <property type="entry name" value="Transposon Tf2-6 polyprotein-like Protein"/>
    <property type="match status" value="1"/>
</dbReference>
<dbReference type="PANTHER" id="PTHR37984">
    <property type="entry name" value="PROTEIN CBG26694"/>
    <property type="match status" value="1"/>
</dbReference>
<keyword evidence="1" id="KW-0511">Multifunctional enzyme</keyword>
<evidence type="ECO:0000256" key="1">
    <source>
        <dbReference type="ARBA" id="ARBA00023268"/>
    </source>
</evidence>
<dbReference type="InterPro" id="IPR043502">
    <property type="entry name" value="DNA/RNA_pol_sf"/>
</dbReference>
<accession>A0AAW2VQ62</accession>
<dbReference type="Pfam" id="PF24626">
    <property type="entry name" value="SH3_Tf2-1"/>
    <property type="match status" value="1"/>
</dbReference>
<dbReference type="EMBL" id="JACGWJ010000003">
    <property type="protein sequence ID" value="KAL0430576.1"/>
    <property type="molecule type" value="Genomic_DNA"/>
</dbReference>
<dbReference type="InterPro" id="IPR050951">
    <property type="entry name" value="Retrovirus_Pol_polyprotein"/>
</dbReference>
<comment type="caution">
    <text evidence="3">The sequence shown here is derived from an EMBL/GenBank/DDBJ whole genome shotgun (WGS) entry which is preliminary data.</text>
</comment>
<dbReference type="GO" id="GO:0003824">
    <property type="term" value="F:catalytic activity"/>
    <property type="evidence" value="ECO:0007669"/>
    <property type="project" value="UniProtKB-KW"/>
</dbReference>
<dbReference type="SUPFAM" id="SSF56672">
    <property type="entry name" value="DNA/RNA polymerases"/>
    <property type="match status" value="1"/>
</dbReference>
<sequence>MPADPSKLQAMVDCPTPRSISSLHRFLGLTGYYRRFVHQYASIASPHTNLLRDTSFIWTPAADSAFHALKQVMPTVPTLQLPDFSLPFKVTTDASQSAVGAVLSQLQRPIAFFSKKMSPKMQSSSTYEREIYAITEAVHKWRHYLLGRRFHIYIDQKSLRGLLNQTIQTPAQHKWLTKLLRSSNPLLLGVIRVLEPPIPAFPHLSTGQKCSLMSSHSFDVVLPVNTANTQLELFHLSGTTLAYSSAYHPQSNGQTEVLNRVLETYLRCLISEEPRLWTHFLHLAEYWYNTSFHTSLGMTPFQIKQQADRHRQDRVFNIGDWVLLRLHAYHQHSVHRRSSHKLAKHFFGLFQIRSRIGEVAYELDLPNSSRVHPVFHVSLLKPFHGENTHVGGSLPLNPLFRLPICTPLTSWAIVCYRHIRATNPTFSALGRSGPK</sequence>